<dbReference type="PANTHER" id="PTHR42904:SF12">
    <property type="entry name" value="ADP-RIBOSE PYROPHOSPHATASE-RELATED"/>
    <property type="match status" value="1"/>
</dbReference>
<comment type="caution">
    <text evidence="7">The sequence shown here is derived from an EMBL/GenBank/DDBJ whole genome shotgun (WGS) entry which is preliminary data.</text>
</comment>
<evidence type="ECO:0000256" key="3">
    <source>
        <dbReference type="ARBA" id="ARBA00022801"/>
    </source>
</evidence>
<dbReference type="Proteomes" id="UP000028013">
    <property type="component" value="Unassembled WGS sequence"/>
</dbReference>
<dbReference type="GO" id="GO:0019677">
    <property type="term" value="P:NAD+ catabolic process"/>
    <property type="evidence" value="ECO:0007669"/>
    <property type="project" value="TreeGrafter"/>
</dbReference>
<dbReference type="PATRIC" id="fig|1339349.3.peg.3873"/>
<dbReference type="PROSITE" id="PS00893">
    <property type="entry name" value="NUDIX_BOX"/>
    <property type="match status" value="1"/>
</dbReference>
<dbReference type="InterPro" id="IPR015797">
    <property type="entry name" value="NUDIX_hydrolase-like_dom_sf"/>
</dbReference>
<evidence type="ECO:0000256" key="4">
    <source>
        <dbReference type="ARBA" id="ARBA00022842"/>
    </source>
</evidence>
<dbReference type="InterPro" id="IPR000086">
    <property type="entry name" value="NUDIX_hydrolase_dom"/>
</dbReference>
<dbReference type="InterPro" id="IPR020476">
    <property type="entry name" value="Nudix_hydrolase"/>
</dbReference>
<evidence type="ECO:0000313" key="8">
    <source>
        <dbReference type="Proteomes" id="UP000028013"/>
    </source>
</evidence>
<evidence type="ECO:0000313" key="7">
    <source>
        <dbReference type="EMBL" id="KDS48187.1"/>
    </source>
</evidence>
<dbReference type="Gene3D" id="3.90.79.10">
    <property type="entry name" value="Nucleoside Triphosphate Pyrophosphohydrolase"/>
    <property type="match status" value="1"/>
</dbReference>
<dbReference type="PRINTS" id="PR00502">
    <property type="entry name" value="NUDIXFAMILY"/>
</dbReference>
<organism evidence="7 8">
    <name type="scientific">Bacteroides uniformis str. 3978 T3 ii</name>
    <dbReference type="NCBI Taxonomy" id="1339349"/>
    <lineage>
        <taxon>Bacteria</taxon>
        <taxon>Pseudomonadati</taxon>
        <taxon>Bacteroidota</taxon>
        <taxon>Bacteroidia</taxon>
        <taxon>Bacteroidales</taxon>
        <taxon>Bacteroidaceae</taxon>
        <taxon>Bacteroides</taxon>
    </lineage>
</organism>
<dbReference type="Pfam" id="PF00293">
    <property type="entry name" value="NUDIX"/>
    <property type="match status" value="1"/>
</dbReference>
<reference evidence="7 8" key="1">
    <citation type="submission" date="2014-04" db="EMBL/GenBank/DDBJ databases">
        <authorList>
            <person name="Sears C."/>
            <person name="Carroll K."/>
            <person name="Sack B.R."/>
            <person name="Qadri F."/>
            <person name="Myers L.L."/>
            <person name="Chung G.-T."/>
            <person name="Escheverria P."/>
            <person name="Fraser C.M."/>
            <person name="Sadzewicz L."/>
            <person name="Shefchek K.A."/>
            <person name="Tallon L."/>
            <person name="Das S.P."/>
            <person name="Daugherty S."/>
            <person name="Mongodin E.F."/>
        </authorList>
    </citation>
    <scope>NUCLEOTIDE SEQUENCE [LARGE SCALE GENOMIC DNA]</scope>
    <source>
        <strain evidence="7 8">3978 T3 ii</strain>
    </source>
</reference>
<dbReference type="GO" id="GO:0035529">
    <property type="term" value="F:NADH pyrophosphatase activity"/>
    <property type="evidence" value="ECO:0007669"/>
    <property type="project" value="TreeGrafter"/>
</dbReference>
<proteinExistence type="inferred from homology"/>
<comment type="similarity">
    <text evidence="5">Belongs to the Nudix hydrolase family.</text>
</comment>
<dbReference type="InterPro" id="IPR020084">
    <property type="entry name" value="NUDIX_hydrolase_CS"/>
</dbReference>
<dbReference type="InterPro" id="IPR050241">
    <property type="entry name" value="NAD-cap_RNA_hydrolase_NudC"/>
</dbReference>
<feature type="domain" description="Nudix hydrolase" evidence="6">
    <location>
        <begin position="39"/>
        <end position="170"/>
    </location>
</feature>
<evidence type="ECO:0000256" key="5">
    <source>
        <dbReference type="RuleBase" id="RU003476"/>
    </source>
</evidence>
<keyword evidence="3 5" id="KW-0378">Hydrolase</keyword>
<dbReference type="SUPFAM" id="SSF55811">
    <property type="entry name" value="Nudix"/>
    <property type="match status" value="1"/>
</dbReference>
<dbReference type="AlphaFoldDB" id="A0A078RZD9"/>
<keyword evidence="4" id="KW-0460">Magnesium</keyword>
<gene>
    <name evidence="7" type="ORF">M094_2807</name>
</gene>
<dbReference type="RefSeq" id="WP_005834443.1">
    <property type="nucleotide sequence ID" value="NZ_JNHN01000183.1"/>
</dbReference>
<name>A0A078RZD9_BACUN</name>
<sequence>MEHPLSQFKYCPKCGSAHFEVHNEKSKQCADCGFVYYFNPSSATVALILNERDELLVCRRAKEPAKGTLDLPGGFIDMTETGEEGVAREVREETGMKVAKAEYLFSLPNIYIYSGFPVHTLDMFFRCTVEDTLHFEAMDDAADLFFLPLKDIRTEEFGLGSIRKGVGIFLEDIRKNKSE</sequence>
<dbReference type="CDD" id="cd04681">
    <property type="entry name" value="NUDIX_Hydrolase"/>
    <property type="match status" value="1"/>
</dbReference>
<accession>A0A078RZD9</accession>
<dbReference type="GO" id="GO:0005829">
    <property type="term" value="C:cytosol"/>
    <property type="evidence" value="ECO:0007669"/>
    <property type="project" value="TreeGrafter"/>
</dbReference>
<keyword evidence="2" id="KW-0479">Metal-binding</keyword>
<dbReference type="EMBL" id="JNHN01000183">
    <property type="protein sequence ID" value="KDS48187.1"/>
    <property type="molecule type" value="Genomic_DNA"/>
</dbReference>
<dbReference type="PANTHER" id="PTHR42904">
    <property type="entry name" value="NUDIX HYDROLASE, NUDC SUBFAMILY"/>
    <property type="match status" value="1"/>
</dbReference>
<evidence type="ECO:0000256" key="2">
    <source>
        <dbReference type="ARBA" id="ARBA00022723"/>
    </source>
</evidence>
<protein>
    <submittedName>
        <fullName evidence="7">NUDIX domain protein</fullName>
    </submittedName>
</protein>
<comment type="cofactor">
    <cofactor evidence="1">
        <name>Mg(2+)</name>
        <dbReference type="ChEBI" id="CHEBI:18420"/>
    </cofactor>
</comment>
<dbReference type="GO" id="GO:0006742">
    <property type="term" value="P:NADP+ catabolic process"/>
    <property type="evidence" value="ECO:0007669"/>
    <property type="project" value="TreeGrafter"/>
</dbReference>
<dbReference type="PROSITE" id="PS51462">
    <property type="entry name" value="NUDIX"/>
    <property type="match status" value="1"/>
</dbReference>
<evidence type="ECO:0000256" key="1">
    <source>
        <dbReference type="ARBA" id="ARBA00001946"/>
    </source>
</evidence>
<dbReference type="GO" id="GO:0046872">
    <property type="term" value="F:metal ion binding"/>
    <property type="evidence" value="ECO:0007669"/>
    <property type="project" value="UniProtKB-KW"/>
</dbReference>
<evidence type="ECO:0000259" key="6">
    <source>
        <dbReference type="PROSITE" id="PS51462"/>
    </source>
</evidence>